<dbReference type="InterPro" id="IPR027278">
    <property type="entry name" value="ACCD_DCysDesulf"/>
</dbReference>
<dbReference type="SUPFAM" id="SSF53686">
    <property type="entry name" value="Tryptophan synthase beta subunit-like PLP-dependent enzymes"/>
    <property type="match status" value="1"/>
</dbReference>
<proteinExistence type="inferred from homology"/>
<dbReference type="RefSeq" id="WP_345065168.1">
    <property type="nucleotide sequence ID" value="NZ_BAABGR010000006.1"/>
</dbReference>
<comment type="similarity">
    <text evidence="2">Belongs to the ACC deaminase/D-cysteine desulfhydrase family.</text>
</comment>
<organism evidence="5 6">
    <name type="scientific">Sphingobacterium thermophilum</name>
    <dbReference type="NCBI Taxonomy" id="768534"/>
    <lineage>
        <taxon>Bacteria</taxon>
        <taxon>Pseudomonadati</taxon>
        <taxon>Bacteroidota</taxon>
        <taxon>Sphingobacteriia</taxon>
        <taxon>Sphingobacteriales</taxon>
        <taxon>Sphingobacteriaceae</taxon>
        <taxon>Sphingobacterium</taxon>
    </lineage>
</organism>
<dbReference type="PIRSF" id="PIRSF006278">
    <property type="entry name" value="ACCD_DCysDesulf"/>
    <property type="match status" value="1"/>
</dbReference>
<keyword evidence="3" id="KW-0663">Pyridoxal phosphate</keyword>
<dbReference type="Gene3D" id="3.40.50.1100">
    <property type="match status" value="2"/>
</dbReference>
<keyword evidence="6" id="KW-1185">Reference proteome</keyword>
<accession>A0ABP8QYF5</accession>
<dbReference type="Proteomes" id="UP001500394">
    <property type="component" value="Unassembled WGS sequence"/>
</dbReference>
<dbReference type="EMBL" id="BAABGR010000006">
    <property type="protein sequence ID" value="GAA4513208.1"/>
    <property type="molecule type" value="Genomic_DNA"/>
</dbReference>
<feature type="domain" description="Tryptophan synthase beta chain-like PALP" evidence="4">
    <location>
        <begin position="13"/>
        <end position="320"/>
    </location>
</feature>
<comment type="caution">
    <text evidence="5">The sequence shown here is derived from an EMBL/GenBank/DDBJ whole genome shotgun (WGS) entry which is preliminary data.</text>
</comment>
<dbReference type="InterPro" id="IPR036052">
    <property type="entry name" value="TrpB-like_PALP_sf"/>
</dbReference>
<dbReference type="InterPro" id="IPR001926">
    <property type="entry name" value="TrpB-like_PALP"/>
</dbReference>
<evidence type="ECO:0000256" key="2">
    <source>
        <dbReference type="ARBA" id="ARBA00008639"/>
    </source>
</evidence>
<dbReference type="InterPro" id="IPR005966">
    <property type="entry name" value="D-Cys_desShydrase"/>
</dbReference>
<evidence type="ECO:0000313" key="5">
    <source>
        <dbReference type="EMBL" id="GAA4513208.1"/>
    </source>
</evidence>
<evidence type="ECO:0000259" key="4">
    <source>
        <dbReference type="Pfam" id="PF00291"/>
    </source>
</evidence>
<dbReference type="PANTHER" id="PTHR43780">
    <property type="entry name" value="1-AMINOCYCLOPROPANE-1-CARBOXYLATE DEAMINASE-RELATED"/>
    <property type="match status" value="1"/>
</dbReference>
<dbReference type="NCBIfam" id="TIGR01275">
    <property type="entry name" value="ACC_deam_rel"/>
    <property type="match status" value="1"/>
</dbReference>
<evidence type="ECO:0000313" key="6">
    <source>
        <dbReference type="Proteomes" id="UP001500394"/>
    </source>
</evidence>
<dbReference type="Pfam" id="PF00291">
    <property type="entry name" value="PALP"/>
    <property type="match status" value="1"/>
</dbReference>
<dbReference type="PANTHER" id="PTHR43780:SF2">
    <property type="entry name" value="1-AMINOCYCLOPROPANE-1-CARBOXYLATE DEAMINASE-RELATED"/>
    <property type="match status" value="1"/>
</dbReference>
<evidence type="ECO:0000256" key="3">
    <source>
        <dbReference type="ARBA" id="ARBA00022898"/>
    </source>
</evidence>
<name>A0ABP8QYF5_9SPHI</name>
<comment type="cofactor">
    <cofactor evidence="1">
        <name>pyridoxal 5'-phosphate</name>
        <dbReference type="ChEBI" id="CHEBI:597326"/>
    </cofactor>
</comment>
<evidence type="ECO:0000256" key="1">
    <source>
        <dbReference type="ARBA" id="ARBA00001933"/>
    </source>
</evidence>
<gene>
    <name evidence="5" type="primary">dcyD</name>
    <name evidence="5" type="ORF">GCM10023173_08500</name>
</gene>
<reference evidence="6" key="1">
    <citation type="journal article" date="2019" name="Int. J. Syst. Evol. Microbiol.">
        <title>The Global Catalogue of Microorganisms (GCM) 10K type strain sequencing project: providing services to taxonomists for standard genome sequencing and annotation.</title>
        <authorList>
            <consortium name="The Broad Institute Genomics Platform"/>
            <consortium name="The Broad Institute Genome Sequencing Center for Infectious Disease"/>
            <person name="Wu L."/>
            <person name="Ma J."/>
        </authorList>
    </citation>
    <scope>NUCLEOTIDE SEQUENCE [LARGE SCALE GENOMIC DNA]</scope>
    <source>
        <strain evidence="6">JCM 17858</strain>
    </source>
</reference>
<sequence length="332" mass="36890">MRKINLKQFPKVKLIERPSQIQYLKNISKHLGVEVYVKRDDLLAVGYGGNKLRKLEYLLGEAKKQEATHIFTIGAVQSNHARMTAIAATMNGFEAELFLKNSVPIRQSEYHTNGNVLLNKIIDVTIHPVENNEHAYERIAEREKELLAQGERPYVIPVGGSNALGTLGYMDAYFEILNQQNEVNVKFDWIATATGSGSTHAGLAIGQALSPEAIPVKGYSVEPNAQYILDHTLAIANEALKMIGEETLLKAKDLYFSEEYSGEAYGIPSPIHIDTIKWLAKYEGIFLDPVYTSKAFTALIMDIKNGVIKAGSKVLYVHTGGLPGIFAYPQYF</sequence>
<protein>
    <submittedName>
        <fullName evidence="5">D-cysteine desulfhydrase</fullName>
    </submittedName>
</protein>